<dbReference type="AlphaFoldDB" id="A0A162UQU5"/>
<name>A0A162UQU5_9CLOT</name>
<gene>
    <name evidence="1" type="ORF">CLMAG_12460</name>
</gene>
<dbReference type="RefSeq" id="WP_066619350.1">
    <property type="nucleotide sequence ID" value="NZ_FQXL01000009.1"/>
</dbReference>
<dbReference type="STRING" id="1121326.CLMAG_12460"/>
<accession>A0A162UQU5</accession>
<dbReference type="EMBL" id="LWAE01000001">
    <property type="protein sequence ID" value="KZL94193.1"/>
    <property type="molecule type" value="Genomic_DNA"/>
</dbReference>
<evidence type="ECO:0000313" key="2">
    <source>
        <dbReference type="Proteomes" id="UP000076603"/>
    </source>
</evidence>
<dbReference type="PATRIC" id="fig|1121326.3.peg.1213"/>
<evidence type="ECO:0000313" key="1">
    <source>
        <dbReference type="EMBL" id="KZL94193.1"/>
    </source>
</evidence>
<protein>
    <submittedName>
        <fullName evidence="1">Uncharacterized protein</fullName>
    </submittedName>
</protein>
<keyword evidence="2" id="KW-1185">Reference proteome</keyword>
<reference evidence="1 2" key="1">
    <citation type="submission" date="2016-04" db="EMBL/GenBank/DDBJ databases">
        <title>Genome sequence of Clostridium magnum DSM 2767.</title>
        <authorList>
            <person name="Poehlein A."/>
            <person name="Uhlig R."/>
            <person name="Fischer R."/>
            <person name="Bahl H."/>
            <person name="Daniel R."/>
        </authorList>
    </citation>
    <scope>NUCLEOTIDE SEQUENCE [LARGE SCALE GENOMIC DNA]</scope>
    <source>
        <strain evidence="1 2">DSM 2767</strain>
    </source>
</reference>
<dbReference type="Proteomes" id="UP000076603">
    <property type="component" value="Unassembled WGS sequence"/>
</dbReference>
<comment type="caution">
    <text evidence="1">The sequence shown here is derived from an EMBL/GenBank/DDBJ whole genome shotgun (WGS) entry which is preliminary data.</text>
</comment>
<proteinExistence type="predicted"/>
<organism evidence="1 2">
    <name type="scientific">Clostridium magnum DSM 2767</name>
    <dbReference type="NCBI Taxonomy" id="1121326"/>
    <lineage>
        <taxon>Bacteria</taxon>
        <taxon>Bacillati</taxon>
        <taxon>Bacillota</taxon>
        <taxon>Clostridia</taxon>
        <taxon>Eubacteriales</taxon>
        <taxon>Clostridiaceae</taxon>
        <taxon>Clostridium</taxon>
    </lineage>
</organism>
<sequence>MDARSHEDLIKVFILSVKEKYSDLIIDYAYDEDVGMYDIWHNNKVLQFESESFLEFIGSKMKEILYNNGMFNFSFGYDYIKAKSLEPSYILQKDTTVYANPSIIQSKHMPAINRFSYSINLEKDTISNVRPNFVFTSGEGLSTFGFYSEVQNIVLNEPTLQLAHVKKKVEEMGLAA</sequence>